<dbReference type="InterPro" id="IPR036236">
    <property type="entry name" value="Znf_C2H2_sf"/>
</dbReference>
<dbReference type="FunCoup" id="A0A448YNN7">
    <property type="interactions" value="835"/>
</dbReference>
<feature type="compositionally biased region" description="Low complexity" evidence="8">
    <location>
        <begin position="129"/>
        <end position="139"/>
    </location>
</feature>
<keyword evidence="4 7" id="KW-0863">Zinc-finger</keyword>
<feature type="compositionally biased region" description="Basic residues" evidence="8">
    <location>
        <begin position="99"/>
        <end position="112"/>
    </location>
</feature>
<keyword evidence="6" id="KW-0539">Nucleus</keyword>
<dbReference type="STRING" id="13370.A0A448YNN7"/>
<feature type="region of interest" description="Disordered" evidence="8">
    <location>
        <begin position="347"/>
        <end position="366"/>
    </location>
</feature>
<dbReference type="InParanoid" id="A0A448YNN7"/>
<feature type="domain" description="C2H2-type" evidence="9">
    <location>
        <begin position="67"/>
        <end position="95"/>
    </location>
</feature>
<evidence type="ECO:0000256" key="4">
    <source>
        <dbReference type="ARBA" id="ARBA00022771"/>
    </source>
</evidence>
<evidence type="ECO:0000256" key="7">
    <source>
        <dbReference type="PROSITE-ProRule" id="PRU00042"/>
    </source>
</evidence>
<feature type="region of interest" description="Disordered" evidence="8">
    <location>
        <begin position="261"/>
        <end position="299"/>
    </location>
</feature>
<keyword evidence="3" id="KW-0677">Repeat</keyword>
<feature type="region of interest" description="Disordered" evidence="8">
    <location>
        <begin position="92"/>
        <end position="150"/>
    </location>
</feature>
<keyword evidence="11" id="KW-1185">Reference proteome</keyword>
<accession>A0A448YNN7</accession>
<dbReference type="GO" id="GO:0005634">
    <property type="term" value="C:nucleus"/>
    <property type="evidence" value="ECO:0007669"/>
    <property type="project" value="UniProtKB-SubCell"/>
</dbReference>
<dbReference type="GO" id="GO:0000785">
    <property type="term" value="C:chromatin"/>
    <property type="evidence" value="ECO:0007669"/>
    <property type="project" value="TreeGrafter"/>
</dbReference>
<dbReference type="PROSITE" id="PS50157">
    <property type="entry name" value="ZINC_FINGER_C2H2_2"/>
    <property type="match status" value="2"/>
</dbReference>
<sequence length="1187" mass="132704">MTPNGPLKVATHKLSSKSSVVPDEFTVKGTTPSGRPRLYVCNVCTRAFARQEHLKRHERSHTKEKPFACSICSRKFSRRDLLMRHSTKLHAGAANAIPRLRRRSSKSRKKSPRGGMAEDSLTPQGSIGGASSSPSVISSTNNNGASSENIDAKGGMGSILHSTSALASFLSTIEQTGMTEAGSSWIPAHSVIEDERNKVESSHDPFQFPTNGGANPHRRVSFSAMGGGSYVVADQAPYSTDAVEFSTPQYYNMEDDSEKWLNTVAPNDDKPVGGASNGDGTIGAGDPAAAAAASSSSPNPPNVSAIGYSFYDVPSRNAGTLFTHTVNKPSLRSSLLQSHLRSLSSTVLESVEETENETGTGPVQDSGVEKVKNWQQTLFNQDINYLETIADLNVSKPYDVPQGYSFYGDGDQTFPRDSSLSSNATISPTLLDNLRSASSKGNDANSAEVKDSGLKSRDLAVNDFFLSEEACKKYSRVNLFSPTVRNYIYQSLAQYPFLGIPSPTIPKNDVLNHYVEEFRSKFLNHMPFIHFSLLNEYSLMMTTLSGVDSDIVKDENFVNNIRVSFVCLPLLVASLGAVVSNNKDDAASLYEASRRCIHVYLETRKKLKKQSETSSRRGSSIGDEAPQKEQVPQGSSSPLWLVQSLTLSVIYGLFADADTSLNVVIRQVNALCFLVKTSGLNRISFNFSNYPTVNQVYFDNFIRYESTVRTIHSIFHISCLLSTLFNIAPSLKVEDLFIDLPSATMLWECNNASEFKKLLESFDFSPQNYQKALTSLLHLDFSKFDLKTGLVDGYNFLFENHVGEFGLVCLQNGLHQLVYFMELAPSPNPSAKDGHPLLSHSGGLLGLHDVSKEQFILVTKCWDNMLGAFKLYNESAEVYNDSKILNKFLSMRLNGIMNLQKIKECVWLRNFSRANELYYDSLNYTESQMKDNNFQESLLQLVDDSISVLKWVFFRSDSSSIIGSLNEINTDPLGNEITQLADFAGLGDDISKVNLNIVPRLSIDTQILFDVFLALSKYVTNFENIFKMKMKENGLSSFSLLQHFGLTSIVFSESRILETKTDRRHEDLMYKYYLRIFKIYLSLEHFLKVNYDYQDFEGEFSSLTISNIVKESKAPMEDYLKLQECVLKDKDLIISELVQFKLPFKLLKIGSFMFNYLYDKNFKFVVFKQLGEALFHLRIYLESKEYI</sequence>
<feature type="compositionally biased region" description="Low complexity" evidence="8">
    <location>
        <begin position="287"/>
        <end position="299"/>
    </location>
</feature>
<dbReference type="PANTHER" id="PTHR40626:SF28">
    <property type="entry name" value="REGULATORY PROTEIN ADR1"/>
    <property type="match status" value="1"/>
</dbReference>
<dbReference type="SUPFAM" id="SSF57667">
    <property type="entry name" value="beta-beta-alpha zinc fingers"/>
    <property type="match status" value="1"/>
</dbReference>
<dbReference type="CDD" id="cd12148">
    <property type="entry name" value="fungal_TF_MHR"/>
    <property type="match status" value="1"/>
</dbReference>
<evidence type="ECO:0000256" key="1">
    <source>
        <dbReference type="ARBA" id="ARBA00004123"/>
    </source>
</evidence>
<dbReference type="PROSITE" id="PS00028">
    <property type="entry name" value="ZINC_FINGER_C2H2_1"/>
    <property type="match status" value="2"/>
</dbReference>
<keyword evidence="2" id="KW-0479">Metal-binding</keyword>
<organism evidence="10 11">
    <name type="scientific">Brettanomyces naardenensis</name>
    <name type="common">Yeast</name>
    <dbReference type="NCBI Taxonomy" id="13370"/>
    <lineage>
        <taxon>Eukaryota</taxon>
        <taxon>Fungi</taxon>
        <taxon>Dikarya</taxon>
        <taxon>Ascomycota</taxon>
        <taxon>Saccharomycotina</taxon>
        <taxon>Pichiomycetes</taxon>
        <taxon>Pichiales</taxon>
        <taxon>Pichiaceae</taxon>
        <taxon>Brettanomyces</taxon>
    </lineage>
</organism>
<protein>
    <submittedName>
        <fullName evidence="10">DEKNAAC103557</fullName>
    </submittedName>
</protein>
<evidence type="ECO:0000313" key="10">
    <source>
        <dbReference type="EMBL" id="VEU22496.1"/>
    </source>
</evidence>
<dbReference type="EMBL" id="CAACVR010000023">
    <property type="protein sequence ID" value="VEU22496.1"/>
    <property type="molecule type" value="Genomic_DNA"/>
</dbReference>
<evidence type="ECO:0000256" key="8">
    <source>
        <dbReference type="SAM" id="MobiDB-lite"/>
    </source>
</evidence>
<dbReference type="InterPro" id="IPR051059">
    <property type="entry name" value="VerF-like"/>
</dbReference>
<evidence type="ECO:0000256" key="3">
    <source>
        <dbReference type="ARBA" id="ARBA00022737"/>
    </source>
</evidence>
<evidence type="ECO:0000259" key="9">
    <source>
        <dbReference type="PROSITE" id="PS50157"/>
    </source>
</evidence>
<proteinExistence type="predicted"/>
<dbReference type="SMART" id="SM00355">
    <property type="entry name" value="ZnF_C2H2"/>
    <property type="match status" value="2"/>
</dbReference>
<dbReference type="FunFam" id="3.30.160.60:FF:000145">
    <property type="entry name" value="Zinc finger protein 574"/>
    <property type="match status" value="1"/>
</dbReference>
<evidence type="ECO:0000256" key="2">
    <source>
        <dbReference type="ARBA" id="ARBA00022723"/>
    </source>
</evidence>
<dbReference type="Proteomes" id="UP000290900">
    <property type="component" value="Unassembled WGS sequence"/>
</dbReference>
<evidence type="ECO:0000256" key="5">
    <source>
        <dbReference type="ARBA" id="ARBA00022833"/>
    </source>
</evidence>
<comment type="subcellular location">
    <subcellularLocation>
        <location evidence="1">Nucleus</location>
    </subcellularLocation>
</comment>
<dbReference type="PANTHER" id="PTHR40626">
    <property type="entry name" value="MIP31509P"/>
    <property type="match status" value="1"/>
</dbReference>
<dbReference type="Pfam" id="PF00096">
    <property type="entry name" value="zf-C2H2"/>
    <property type="match status" value="2"/>
</dbReference>
<dbReference type="AlphaFoldDB" id="A0A448YNN7"/>
<dbReference type="GO" id="GO:0000981">
    <property type="term" value="F:DNA-binding transcription factor activity, RNA polymerase II-specific"/>
    <property type="evidence" value="ECO:0007669"/>
    <property type="project" value="InterPro"/>
</dbReference>
<dbReference type="GO" id="GO:0008270">
    <property type="term" value="F:zinc ion binding"/>
    <property type="evidence" value="ECO:0007669"/>
    <property type="project" value="UniProtKB-KW"/>
</dbReference>
<feature type="compositionally biased region" description="Polar residues" evidence="8">
    <location>
        <begin position="140"/>
        <end position="149"/>
    </location>
</feature>
<dbReference type="GO" id="GO:0000978">
    <property type="term" value="F:RNA polymerase II cis-regulatory region sequence-specific DNA binding"/>
    <property type="evidence" value="ECO:0007669"/>
    <property type="project" value="InterPro"/>
</dbReference>
<evidence type="ECO:0000313" key="11">
    <source>
        <dbReference type="Proteomes" id="UP000290900"/>
    </source>
</evidence>
<dbReference type="OrthoDB" id="10018191at2759"/>
<dbReference type="Gene3D" id="3.30.160.60">
    <property type="entry name" value="Classic Zinc Finger"/>
    <property type="match status" value="2"/>
</dbReference>
<feature type="region of interest" description="Disordered" evidence="8">
    <location>
        <begin position="608"/>
        <end position="635"/>
    </location>
</feature>
<evidence type="ECO:0000256" key="6">
    <source>
        <dbReference type="ARBA" id="ARBA00023242"/>
    </source>
</evidence>
<dbReference type="InterPro" id="IPR013087">
    <property type="entry name" value="Znf_C2H2_type"/>
</dbReference>
<reference evidence="10 11" key="1">
    <citation type="submission" date="2018-12" db="EMBL/GenBank/DDBJ databases">
        <authorList>
            <person name="Tiukova I."/>
            <person name="Dainat J."/>
        </authorList>
    </citation>
    <scope>NUCLEOTIDE SEQUENCE [LARGE SCALE GENOMIC DNA]</scope>
</reference>
<name>A0A448YNN7_BRENA</name>
<feature type="domain" description="C2H2-type" evidence="9">
    <location>
        <begin position="39"/>
        <end position="66"/>
    </location>
</feature>
<keyword evidence="5" id="KW-0862">Zinc</keyword>
<gene>
    <name evidence="10" type="ORF">BRENAR_LOCUS3227</name>
</gene>